<organism evidence="2 3">
    <name type="scientific">Bifidobacterium castoris</name>
    <dbReference type="NCBI Taxonomy" id="2306972"/>
    <lineage>
        <taxon>Bacteria</taxon>
        <taxon>Bacillati</taxon>
        <taxon>Actinomycetota</taxon>
        <taxon>Actinomycetes</taxon>
        <taxon>Bifidobacteriales</taxon>
        <taxon>Bifidobacteriaceae</taxon>
        <taxon>Bifidobacterium</taxon>
    </lineage>
</organism>
<protein>
    <submittedName>
        <fullName evidence="2">Uncharacterized protein</fullName>
    </submittedName>
</protein>
<comment type="caution">
    <text evidence="2">The sequence shown here is derived from an EMBL/GenBank/DDBJ whole genome shotgun (WGS) entry which is preliminary data.</text>
</comment>
<proteinExistence type="predicted"/>
<reference evidence="2 3" key="1">
    <citation type="submission" date="2018-09" db="EMBL/GenBank/DDBJ databases">
        <title>Characterization of the phylogenetic diversity of five novel species belonging to the genus Bifidobacterium.</title>
        <authorList>
            <person name="Lugli G.A."/>
            <person name="Duranti S."/>
            <person name="Milani C."/>
        </authorList>
    </citation>
    <scope>NUCLEOTIDE SEQUENCE [LARGE SCALE GENOMIC DNA]</scope>
    <source>
        <strain evidence="2 3">2020B</strain>
    </source>
</reference>
<sequence length="93" mass="10104">MQIGCMIVASQTDAESTMPSTTPWQTIGIVILIGWALWILCPILQLMEIAVTPPPHHDNRDHATIIICTITTTLVTLASAYLFFIATLTPSPA</sequence>
<feature type="transmembrane region" description="Helical" evidence="1">
    <location>
        <begin position="63"/>
        <end position="86"/>
    </location>
</feature>
<dbReference type="Proteomes" id="UP000288052">
    <property type="component" value="Unassembled WGS sequence"/>
</dbReference>
<keyword evidence="3" id="KW-1185">Reference proteome</keyword>
<feature type="transmembrane region" description="Helical" evidence="1">
    <location>
        <begin position="27"/>
        <end position="51"/>
    </location>
</feature>
<dbReference type="AlphaFoldDB" id="A0A430F7Z8"/>
<evidence type="ECO:0000256" key="1">
    <source>
        <dbReference type="SAM" id="Phobius"/>
    </source>
</evidence>
<evidence type="ECO:0000313" key="2">
    <source>
        <dbReference type="EMBL" id="RSX49045.1"/>
    </source>
</evidence>
<accession>A0A430F7Z8</accession>
<gene>
    <name evidence="2" type="ORF">D2E22_0465</name>
</gene>
<name>A0A430F7Z8_9BIFI</name>
<evidence type="ECO:0000313" key="3">
    <source>
        <dbReference type="Proteomes" id="UP000288052"/>
    </source>
</evidence>
<keyword evidence="1" id="KW-0812">Transmembrane</keyword>
<keyword evidence="1" id="KW-0472">Membrane</keyword>
<keyword evidence="1" id="KW-1133">Transmembrane helix</keyword>
<dbReference type="EMBL" id="QXGI01000002">
    <property type="protein sequence ID" value="RSX49045.1"/>
    <property type="molecule type" value="Genomic_DNA"/>
</dbReference>